<dbReference type="Proteomes" id="UP000323046">
    <property type="component" value="Chromosome"/>
</dbReference>
<dbReference type="OrthoDB" id="3852691at2"/>
<evidence type="ECO:0000313" key="4">
    <source>
        <dbReference type="Proteomes" id="UP000323046"/>
    </source>
</evidence>
<dbReference type="GO" id="GO:0005524">
    <property type="term" value="F:ATP binding"/>
    <property type="evidence" value="ECO:0007669"/>
    <property type="project" value="UniProtKB-KW"/>
</dbReference>
<feature type="domain" description="Histidine kinase/HSP90-like ATPase" evidence="2">
    <location>
        <begin position="56"/>
        <end position="161"/>
    </location>
</feature>
<dbReference type="InterPro" id="IPR050267">
    <property type="entry name" value="Anti-sigma-factor_SerPK"/>
</dbReference>
<dbReference type="Gene3D" id="3.30.565.10">
    <property type="entry name" value="Histidine kinase-like ATPase, C-terminal domain"/>
    <property type="match status" value="1"/>
</dbReference>
<keyword evidence="1" id="KW-0723">Serine/threonine-protein kinase</keyword>
<dbReference type="CDD" id="cd16936">
    <property type="entry name" value="HATPase_RsbW-like"/>
    <property type="match status" value="1"/>
</dbReference>
<keyword evidence="4" id="KW-1185">Reference proteome</keyword>
<evidence type="ECO:0000259" key="2">
    <source>
        <dbReference type="Pfam" id="PF13581"/>
    </source>
</evidence>
<reference evidence="3 4" key="1">
    <citation type="submission" date="2018-05" db="EMBL/GenBank/DDBJ databases">
        <title>Streptomyces venezuelae.</title>
        <authorList>
            <person name="Kim W."/>
            <person name="Lee N."/>
            <person name="Cho B.-K."/>
        </authorList>
    </citation>
    <scope>NUCLEOTIDE SEQUENCE [LARGE SCALE GENOMIC DNA]</scope>
    <source>
        <strain evidence="3 4">ATCC 14583</strain>
    </source>
</reference>
<name>A0A5P2BN02_STRVZ</name>
<keyword evidence="1" id="KW-0418">Kinase</keyword>
<keyword evidence="3" id="KW-0547">Nucleotide-binding</keyword>
<dbReference type="Pfam" id="PF13581">
    <property type="entry name" value="HATPase_c_2"/>
    <property type="match status" value="1"/>
</dbReference>
<dbReference type="InterPro" id="IPR036890">
    <property type="entry name" value="HATPase_C_sf"/>
</dbReference>
<keyword evidence="3" id="KW-0067">ATP-binding</keyword>
<accession>A0A5P2BN02</accession>
<evidence type="ECO:0000256" key="1">
    <source>
        <dbReference type="ARBA" id="ARBA00022527"/>
    </source>
</evidence>
<evidence type="ECO:0000313" key="3">
    <source>
        <dbReference type="EMBL" id="QES31350.1"/>
    </source>
</evidence>
<dbReference type="GO" id="GO:0004674">
    <property type="term" value="F:protein serine/threonine kinase activity"/>
    <property type="evidence" value="ECO:0007669"/>
    <property type="project" value="UniProtKB-KW"/>
</dbReference>
<dbReference type="InterPro" id="IPR003594">
    <property type="entry name" value="HATPase_dom"/>
</dbReference>
<dbReference type="SUPFAM" id="SSF55874">
    <property type="entry name" value="ATPase domain of HSP90 chaperone/DNA topoisomerase II/histidine kinase"/>
    <property type="match status" value="1"/>
</dbReference>
<dbReference type="PANTHER" id="PTHR35526:SF3">
    <property type="entry name" value="ANTI-SIGMA-F FACTOR RSBW"/>
    <property type="match status" value="1"/>
</dbReference>
<dbReference type="AlphaFoldDB" id="A0A5P2BN02"/>
<gene>
    <name evidence="3" type="ORF">DEJ47_08840</name>
</gene>
<sequence>MCTFQSGSCQGVLGGAIVESVTPPAPLRTEATEGRPGVLAEASPEGAEVCVSFALAPRPGSVAQARRLMRTQLDGWAVRDDDACDAAALVLSELVTNAVVHTASRRIICELCADSEKLRIAVRDEGCGSGMPRPVHRGADDEHGRGLLLVDAVSSAWGVHEAGPDIGRTVWAELRRTAPSVTTTAAAYA</sequence>
<protein>
    <submittedName>
        <fullName evidence="3">ATP-binding protein</fullName>
    </submittedName>
</protein>
<proteinExistence type="predicted"/>
<dbReference type="PANTHER" id="PTHR35526">
    <property type="entry name" value="ANTI-SIGMA-F FACTOR RSBW-RELATED"/>
    <property type="match status" value="1"/>
</dbReference>
<dbReference type="EMBL" id="CP029193">
    <property type="protein sequence ID" value="QES31350.1"/>
    <property type="molecule type" value="Genomic_DNA"/>
</dbReference>
<keyword evidence="1" id="KW-0808">Transferase</keyword>
<organism evidence="3 4">
    <name type="scientific">Streptomyces venezuelae</name>
    <dbReference type="NCBI Taxonomy" id="54571"/>
    <lineage>
        <taxon>Bacteria</taxon>
        <taxon>Bacillati</taxon>
        <taxon>Actinomycetota</taxon>
        <taxon>Actinomycetes</taxon>
        <taxon>Kitasatosporales</taxon>
        <taxon>Streptomycetaceae</taxon>
        <taxon>Streptomyces</taxon>
    </lineage>
</organism>